<evidence type="ECO:0000259" key="2">
    <source>
        <dbReference type="Pfam" id="PF25838"/>
    </source>
</evidence>
<accession>A0ABU0MT17</accession>
<evidence type="ECO:0000259" key="1">
    <source>
        <dbReference type="Pfam" id="PF25837"/>
    </source>
</evidence>
<dbReference type="InterPro" id="IPR058789">
    <property type="entry name" value="ApnL_C"/>
</dbReference>
<organism evidence="4 5">
    <name type="scientific">Azospirillum picis</name>
    <dbReference type="NCBI Taxonomy" id="488438"/>
    <lineage>
        <taxon>Bacteria</taxon>
        <taxon>Pseudomonadati</taxon>
        <taxon>Pseudomonadota</taxon>
        <taxon>Alphaproteobacteria</taxon>
        <taxon>Rhodospirillales</taxon>
        <taxon>Azospirillaceae</taxon>
        <taxon>Azospirillum</taxon>
    </lineage>
</organism>
<dbReference type="InterPro" id="IPR058788">
    <property type="entry name" value="ApnL_N"/>
</dbReference>
<feature type="domain" description="D-apionate lactonase TIM barrel" evidence="2">
    <location>
        <begin position="273"/>
        <end position="566"/>
    </location>
</feature>
<name>A0ABU0MT17_9PROT</name>
<dbReference type="InterPro" id="IPR058787">
    <property type="entry name" value="ApnL_M"/>
</dbReference>
<dbReference type="Pfam" id="PF25837">
    <property type="entry name" value="Apionate_lact_N"/>
    <property type="match status" value="1"/>
</dbReference>
<dbReference type="Proteomes" id="UP001244552">
    <property type="component" value="Unassembled WGS sequence"/>
</dbReference>
<proteinExistence type="predicted"/>
<feature type="domain" description="D-apionate lactonase N-terminal" evidence="1">
    <location>
        <begin position="14"/>
        <end position="239"/>
    </location>
</feature>
<dbReference type="EMBL" id="JAUSVU010000025">
    <property type="protein sequence ID" value="MDQ0536328.1"/>
    <property type="molecule type" value="Genomic_DNA"/>
</dbReference>
<feature type="domain" description="D-apionate lactonase C-terminal" evidence="3">
    <location>
        <begin position="584"/>
        <end position="659"/>
    </location>
</feature>
<protein>
    <submittedName>
        <fullName evidence="4">Uncharacterized protein</fullName>
    </submittedName>
</protein>
<gene>
    <name evidence="4" type="ORF">QO018_005224</name>
</gene>
<reference evidence="4 5" key="1">
    <citation type="submission" date="2023-07" db="EMBL/GenBank/DDBJ databases">
        <title>Genomic Encyclopedia of Type Strains, Phase IV (KMG-IV): sequencing the most valuable type-strain genomes for metagenomic binning, comparative biology and taxonomic classification.</title>
        <authorList>
            <person name="Goeker M."/>
        </authorList>
    </citation>
    <scope>NUCLEOTIDE SEQUENCE [LARGE SCALE GENOMIC DNA]</scope>
    <source>
        <strain evidence="4 5">DSM 19922</strain>
    </source>
</reference>
<evidence type="ECO:0000313" key="4">
    <source>
        <dbReference type="EMBL" id="MDQ0536328.1"/>
    </source>
</evidence>
<evidence type="ECO:0000259" key="3">
    <source>
        <dbReference type="Pfam" id="PF25839"/>
    </source>
</evidence>
<dbReference type="Pfam" id="PF25839">
    <property type="entry name" value="Apionate_lact_C"/>
    <property type="match status" value="1"/>
</dbReference>
<dbReference type="RefSeq" id="WP_209988998.1">
    <property type="nucleotide sequence ID" value="NZ_JAGINO010000026.1"/>
</dbReference>
<keyword evidence="5" id="KW-1185">Reference proteome</keyword>
<sequence>MFDRPSSTSHHAIACYGTAHPPSRPRVLRAGPLSAELEDGAVRAIRWHDVEILRGVAFLVRDAHWGTHSAQLSAPEVTEAPDRFEARFQGLVEADGQRFRYDVRIGGSADGEFVFEAAGTAETDVVTCRTGFVVLHPIEGVAGRPVRIGHADGSEEDGCFPALVSPGQPIFSIRSLAHEPAPGLRALCRLDGDVFEMEDQRNWTDASFKTYVRPLALPTPYVLAAGTRLEQAVRLTVSEEATGGRGLSAAEPLNGLLRLSLGEALKARMPQVGVGIDTLRLPAQEAGAPLIRDAGVRLLVGRFDPLTSGDETLAAFARLVEATGADLLLELPLPCREALDAELGEVAARIDAARLPVAGLTVAPAAYLRSYQPSGPWPDGPSFTDIYRAARHAFPGLPVGGGVHAYFPELNRARPPVEGCDYVSFCTSPIVHAADERSIAESLGALPAVMETARSICGSLPLRIGPSAIGMRDNPYGRGPVDNPGNGRIPMARMDPRQRGLFAAGWYLGYVAELARQDAASVTLGAIAGEFGFVHQPGEWPQPWFDQEPAAIYPAYHIIRALASAGGAPLVECRFAGPGAAPVALAWQRPDGQGTFELWLANLTADPIRIDIAGVRGGRLHRLTGHDFADACRAPQWMAGEGEVWPPSELELPACSVARMVFDHRSLTNPVAGAGRAPQVGM</sequence>
<dbReference type="Pfam" id="PF25838">
    <property type="entry name" value="Apionate_lact_M"/>
    <property type="match status" value="1"/>
</dbReference>
<evidence type="ECO:0000313" key="5">
    <source>
        <dbReference type="Proteomes" id="UP001244552"/>
    </source>
</evidence>
<comment type="caution">
    <text evidence="4">The sequence shown here is derived from an EMBL/GenBank/DDBJ whole genome shotgun (WGS) entry which is preliminary data.</text>
</comment>